<accession>Q53UG9</accession>
<evidence type="ECO:0000256" key="1">
    <source>
        <dbReference type="ARBA" id="ARBA00022729"/>
    </source>
</evidence>
<feature type="chain" id="PRO_5004249023" evidence="4">
    <location>
        <begin position="20"/>
        <end position="277"/>
    </location>
</feature>
<dbReference type="EMBL" id="AB193288">
    <property type="protein sequence ID" value="BAD95668.1"/>
    <property type="molecule type" value="mRNA"/>
</dbReference>
<dbReference type="GO" id="GO:0005576">
    <property type="term" value="C:extracellular region"/>
    <property type="evidence" value="ECO:0007669"/>
    <property type="project" value="InterPro"/>
</dbReference>
<dbReference type="CDD" id="cd09630">
    <property type="entry name" value="CDH_like_cytochrome"/>
    <property type="match status" value="1"/>
</dbReference>
<dbReference type="GO" id="GO:0016787">
    <property type="term" value="F:hydrolase activity"/>
    <property type="evidence" value="ECO:0007669"/>
    <property type="project" value="UniProtKB-KW"/>
</dbReference>
<feature type="region of interest" description="Disordered" evidence="3">
    <location>
        <begin position="211"/>
        <end position="240"/>
    </location>
</feature>
<dbReference type="PROSITE" id="PS51164">
    <property type="entry name" value="CBM1_2"/>
    <property type="match status" value="1"/>
</dbReference>
<dbReference type="VEuPathDB" id="FungiDB:AGR57_226"/>
<dbReference type="GO" id="GO:0030248">
    <property type="term" value="F:cellulose binding"/>
    <property type="evidence" value="ECO:0007669"/>
    <property type="project" value="InterPro"/>
</dbReference>
<feature type="signal peptide" evidence="4">
    <location>
        <begin position="1"/>
        <end position="19"/>
    </location>
</feature>
<dbReference type="InterPro" id="IPR000254">
    <property type="entry name" value="CBD"/>
</dbReference>
<dbReference type="PANTHER" id="PTHR47797:SF5">
    <property type="entry name" value="CELLOBIOSE DEHYDROGENASE CYTOCHROME DOMAIN-CONTAINING PROTEIN"/>
    <property type="match status" value="1"/>
</dbReference>
<gene>
    <name evidence="6" type="primary">cbcytb562</name>
</gene>
<evidence type="ECO:0000256" key="4">
    <source>
        <dbReference type="SAM" id="SignalP"/>
    </source>
</evidence>
<sequence>MAFTKSLLTILTAAGLALAQSSSQFCDSSSGICFQGYTDPDFDVTVGFVLPPISTPPSDEFIVQLVAPVSNGYTGISVGGTMADSLLFTLWPYNNELILGPRWTSGYVLPTAYAGPQITLLPSSSINSTHIKATFRCQNCTIWEGGSLGSGDLTSFQVVAYVVATTTKPSDPADVDSVIQEHDDFNFFGLDLSMAHSDSYSSYIGGSVTTSAPTSTTTHPTSTSHSSTVISTTSSAPSATQTEWGQCGGTGFTGPTVCASGLTCVAVSPPYYYQCQA</sequence>
<organism evidence="6">
    <name type="scientific">Phanerodontia chrysosporium</name>
    <name type="common">White-rot fungus</name>
    <name type="synonym">Sporotrichum pruinosum</name>
    <dbReference type="NCBI Taxonomy" id="2822231"/>
    <lineage>
        <taxon>Eukaryota</taxon>
        <taxon>Fungi</taxon>
        <taxon>Dikarya</taxon>
        <taxon>Basidiomycota</taxon>
        <taxon>Agaricomycotina</taxon>
        <taxon>Agaricomycetes</taxon>
        <taxon>Polyporales</taxon>
        <taxon>Phanerochaetaceae</taxon>
        <taxon>Phanerodontia</taxon>
    </lineage>
</organism>
<dbReference type="SUPFAM" id="SSF57180">
    <property type="entry name" value="Cellulose-binding domain"/>
    <property type="match status" value="1"/>
</dbReference>
<feature type="domain" description="CBM1" evidence="5">
    <location>
        <begin position="239"/>
        <end position="276"/>
    </location>
</feature>
<proteinExistence type="evidence at transcript level"/>
<keyword evidence="1 4" id="KW-0732">Signal</keyword>
<dbReference type="SMART" id="SM00236">
    <property type="entry name" value="fCBD"/>
    <property type="match status" value="1"/>
</dbReference>
<dbReference type="SMR" id="Q53UG9"/>
<evidence type="ECO:0000256" key="2">
    <source>
        <dbReference type="ARBA" id="ARBA00022801"/>
    </source>
</evidence>
<dbReference type="GO" id="GO:0005975">
    <property type="term" value="P:carbohydrate metabolic process"/>
    <property type="evidence" value="ECO:0007669"/>
    <property type="project" value="InterPro"/>
</dbReference>
<evidence type="ECO:0000259" key="5">
    <source>
        <dbReference type="PROSITE" id="PS51164"/>
    </source>
</evidence>
<protein>
    <submittedName>
        <fullName evidence="6">Carbohydrate-binding cytochrome b562</fullName>
    </submittedName>
</protein>
<evidence type="ECO:0000313" key="6">
    <source>
        <dbReference type="EMBL" id="BAD95668.1"/>
    </source>
</evidence>
<evidence type="ECO:0000256" key="3">
    <source>
        <dbReference type="SAM" id="MobiDB-lite"/>
    </source>
</evidence>
<dbReference type="AlphaFoldDB" id="Q53UG9"/>
<reference evidence="6" key="1">
    <citation type="journal article" date="2005" name="Appl. Environ. Microbiol.">
        <title>Characterization of Carbohydrate-Binding Cytochrome b562 from the White-Rot Fungus Phanerochaete chrysosporium.</title>
        <authorList>
            <person name="Yoshida M."/>
            <person name="Igarashi K."/>
            <person name="Wada M."/>
            <person name="Kaneko S."/>
            <person name="Suzuki N."/>
            <person name="Matsumura H."/>
            <person name="Nakamura N."/>
            <person name="Ohno H."/>
            <person name="Samejima M."/>
        </authorList>
    </citation>
    <scope>NUCLEOTIDE SEQUENCE</scope>
    <source>
        <strain evidence="6">K-3</strain>
    </source>
</reference>
<dbReference type="InterPro" id="IPR035971">
    <property type="entry name" value="CBD_sf"/>
</dbReference>
<dbReference type="SUPFAM" id="SSF49344">
    <property type="entry name" value="CBD9-like"/>
    <property type="match status" value="1"/>
</dbReference>
<dbReference type="PANTHER" id="PTHR47797">
    <property type="entry name" value="DEHYDROGENASE, PUTATIVE (AFU_ORTHOLOGUE AFUA_8G05805)-RELATED"/>
    <property type="match status" value="1"/>
</dbReference>
<dbReference type="Pfam" id="PF00734">
    <property type="entry name" value="CBM_1"/>
    <property type="match status" value="1"/>
</dbReference>
<dbReference type="Pfam" id="PF16010">
    <property type="entry name" value="CDH-cyt"/>
    <property type="match status" value="1"/>
</dbReference>
<keyword evidence="2" id="KW-0378">Hydrolase</keyword>
<name>Q53UG9_PHACH</name>
<dbReference type="InterPro" id="IPR015920">
    <property type="entry name" value="Cellobiose_DH-like_cyt"/>
</dbReference>
<dbReference type="Gene3D" id="2.60.40.1210">
    <property type="entry name" value="Cellobiose dehydrogenase, cytochrome domain"/>
    <property type="match status" value="1"/>
</dbReference>